<sequence>MDSVLRQADSFINNMPLAKIFMLDDPLNSPDPERGRHRCNSSDDLGGDTIDSSNASPPRQPLPIIVSQQPSLLGAGREKQQTLKFLPVLGHGYGSNSCKWFKRRSHGR</sequence>
<reference evidence="2" key="1">
    <citation type="submission" date="2015-04" db="UniProtKB">
        <authorList>
            <consortium name="EnsemblPlants"/>
        </authorList>
    </citation>
    <scope>IDENTIFICATION</scope>
</reference>
<reference evidence="2" key="2">
    <citation type="submission" date="2018-05" db="EMBL/GenBank/DDBJ databases">
        <title>OpunRS2 (Oryza punctata Reference Sequence Version 2).</title>
        <authorList>
            <person name="Zhang J."/>
            <person name="Kudrna D."/>
            <person name="Lee S."/>
            <person name="Talag J."/>
            <person name="Welchert J."/>
            <person name="Wing R.A."/>
        </authorList>
    </citation>
    <scope>NUCLEOTIDE SEQUENCE [LARGE SCALE GENOMIC DNA]</scope>
</reference>
<protein>
    <submittedName>
        <fullName evidence="2">Uncharacterized protein</fullName>
    </submittedName>
</protein>
<proteinExistence type="predicted"/>
<name>A0A0E0L0B3_ORYPU</name>
<dbReference type="Gramene" id="OPUNC05G08120.1">
    <property type="protein sequence ID" value="OPUNC05G08120.1"/>
    <property type="gene ID" value="OPUNC05G08120"/>
</dbReference>
<evidence type="ECO:0000313" key="3">
    <source>
        <dbReference type="Proteomes" id="UP000026962"/>
    </source>
</evidence>
<evidence type="ECO:0000256" key="1">
    <source>
        <dbReference type="SAM" id="MobiDB-lite"/>
    </source>
</evidence>
<feature type="region of interest" description="Disordered" evidence="1">
    <location>
        <begin position="24"/>
        <end position="63"/>
    </location>
</feature>
<dbReference type="AlphaFoldDB" id="A0A0E0L0B3"/>
<evidence type="ECO:0000313" key="2">
    <source>
        <dbReference type="EnsemblPlants" id="OPUNC05G08120.1"/>
    </source>
</evidence>
<dbReference type="EnsemblPlants" id="OPUNC05G08120.1">
    <property type="protein sequence ID" value="OPUNC05G08120.1"/>
    <property type="gene ID" value="OPUNC05G08120"/>
</dbReference>
<accession>A0A0E0L0B3</accession>
<dbReference type="Proteomes" id="UP000026962">
    <property type="component" value="Chromosome 5"/>
</dbReference>
<organism evidence="2">
    <name type="scientific">Oryza punctata</name>
    <name type="common">Red rice</name>
    <dbReference type="NCBI Taxonomy" id="4537"/>
    <lineage>
        <taxon>Eukaryota</taxon>
        <taxon>Viridiplantae</taxon>
        <taxon>Streptophyta</taxon>
        <taxon>Embryophyta</taxon>
        <taxon>Tracheophyta</taxon>
        <taxon>Spermatophyta</taxon>
        <taxon>Magnoliopsida</taxon>
        <taxon>Liliopsida</taxon>
        <taxon>Poales</taxon>
        <taxon>Poaceae</taxon>
        <taxon>BOP clade</taxon>
        <taxon>Oryzoideae</taxon>
        <taxon>Oryzeae</taxon>
        <taxon>Oryzinae</taxon>
        <taxon>Oryza</taxon>
    </lineage>
</organism>
<keyword evidence="3" id="KW-1185">Reference proteome</keyword>
<dbReference type="HOGENOM" id="CLU_2201282_0_0_1"/>